<accession>A0A117IL35</accession>
<dbReference type="Gene3D" id="3.40.50.1240">
    <property type="entry name" value="Phosphoglycerate mutase-like"/>
    <property type="match status" value="1"/>
</dbReference>
<dbReference type="SMART" id="SM00855">
    <property type="entry name" value="PGAM"/>
    <property type="match status" value="1"/>
</dbReference>
<dbReference type="InterPro" id="IPR029033">
    <property type="entry name" value="His_PPase_superfam"/>
</dbReference>
<sequence length="227" mass="25024">MQLILVRHALPRRSEPGQGADPDLSEVGLEQARRLPAALERFPIARVISSPQRRAVQTAEPVADALGLPVHIDERFAEYDRGLAHYVPIEEVARENPEQLERLLNGELPGAVDPDEFQDRVAAALDEVVATSAHTDTVAVFSHGGVINAILHRIARTERLITFHIDYASVTRVLASRSGRLSIGGINTVEHVWDLLPRNRDGRLQGTAAVSDNKEVIDNGRDLPRRT</sequence>
<dbReference type="InterPro" id="IPR013078">
    <property type="entry name" value="His_Pase_superF_clade-1"/>
</dbReference>
<dbReference type="RefSeq" id="WP_003925290.1">
    <property type="nucleotide sequence ID" value="NZ_BCTB01000001.1"/>
</dbReference>
<dbReference type="AlphaFoldDB" id="A0A117IL35"/>
<protein>
    <submittedName>
        <fullName evidence="1">Phosphoglycerate mutase</fullName>
    </submittedName>
</protein>
<dbReference type="Proteomes" id="UP000069654">
    <property type="component" value="Unassembled WGS sequence"/>
</dbReference>
<reference evidence="2" key="2">
    <citation type="submission" date="2016-02" db="EMBL/GenBank/DDBJ databases">
        <title>Draft genome sequence of five rapidly growing Mycobacterium species.</title>
        <authorList>
            <person name="Katahira K."/>
            <person name="Gotou Y."/>
            <person name="Iida K."/>
            <person name="Ogura Y."/>
            <person name="Hayashi T."/>
        </authorList>
    </citation>
    <scope>NUCLEOTIDE SEQUENCE [LARGE SCALE GENOMIC DNA]</scope>
    <source>
        <strain evidence="2">JCM6362</strain>
    </source>
</reference>
<evidence type="ECO:0000313" key="2">
    <source>
        <dbReference type="Proteomes" id="UP000069654"/>
    </source>
</evidence>
<dbReference type="GO" id="GO:0016791">
    <property type="term" value="F:phosphatase activity"/>
    <property type="evidence" value="ECO:0007669"/>
    <property type="project" value="TreeGrafter"/>
</dbReference>
<dbReference type="PANTHER" id="PTHR48100">
    <property type="entry name" value="BROAD-SPECIFICITY PHOSPHATASE YOR283W-RELATED"/>
    <property type="match status" value="1"/>
</dbReference>
<gene>
    <name evidence="1" type="ORF">RMCT_0028</name>
</gene>
<dbReference type="InterPro" id="IPR050275">
    <property type="entry name" value="PGM_Phosphatase"/>
</dbReference>
<dbReference type="SUPFAM" id="SSF53254">
    <property type="entry name" value="Phosphoglycerate mutase-like"/>
    <property type="match status" value="1"/>
</dbReference>
<dbReference type="OMA" id="PQEWARM"/>
<dbReference type="PANTHER" id="PTHR48100:SF1">
    <property type="entry name" value="HISTIDINE PHOSPHATASE FAMILY PROTEIN-RELATED"/>
    <property type="match status" value="1"/>
</dbReference>
<proteinExistence type="predicted"/>
<evidence type="ECO:0000313" key="1">
    <source>
        <dbReference type="EMBL" id="GAT13056.1"/>
    </source>
</evidence>
<reference evidence="1 2" key="1">
    <citation type="journal article" date="2016" name="Genome Announc.">
        <title>Draft Genome Sequences of Five Rapidly Growing Mycobacterium Species, M. thermoresistibile, M. fortuitum subsp. acetamidolyticum, M. canariasense, M. brisbanense, and M. novocastrense.</title>
        <authorList>
            <person name="Katahira K."/>
            <person name="Ogura Y."/>
            <person name="Gotoh Y."/>
            <person name="Hayashi T."/>
        </authorList>
    </citation>
    <scope>NUCLEOTIDE SEQUENCE [LARGE SCALE GENOMIC DNA]</scope>
    <source>
        <strain evidence="1 2">JCM6362</strain>
    </source>
</reference>
<dbReference type="CDD" id="cd07067">
    <property type="entry name" value="HP_PGM_like"/>
    <property type="match status" value="1"/>
</dbReference>
<comment type="caution">
    <text evidence="1">The sequence shown here is derived from an EMBL/GenBank/DDBJ whole genome shotgun (WGS) entry which is preliminary data.</text>
</comment>
<dbReference type="GO" id="GO:0005737">
    <property type="term" value="C:cytoplasm"/>
    <property type="evidence" value="ECO:0007669"/>
    <property type="project" value="TreeGrafter"/>
</dbReference>
<dbReference type="OrthoDB" id="5241674at2"/>
<organism evidence="1 2">
    <name type="scientific">Mycolicibacterium thermoresistibile</name>
    <name type="common">Mycobacterium thermoresistibile</name>
    <dbReference type="NCBI Taxonomy" id="1797"/>
    <lineage>
        <taxon>Bacteria</taxon>
        <taxon>Bacillati</taxon>
        <taxon>Actinomycetota</taxon>
        <taxon>Actinomycetes</taxon>
        <taxon>Mycobacteriales</taxon>
        <taxon>Mycobacteriaceae</taxon>
        <taxon>Mycolicibacterium</taxon>
    </lineage>
</organism>
<dbReference type="EMBL" id="BCTB01000001">
    <property type="protein sequence ID" value="GAT13056.1"/>
    <property type="molecule type" value="Genomic_DNA"/>
</dbReference>
<dbReference type="STRING" id="1797.RMCT_0028"/>
<name>A0A117IL35_MYCTH</name>
<dbReference type="Pfam" id="PF00300">
    <property type="entry name" value="His_Phos_1"/>
    <property type="match status" value="1"/>
</dbReference>